<organism evidence="2 3">
    <name type="scientific">Frieseomelitta varia</name>
    <dbReference type="NCBI Taxonomy" id="561572"/>
    <lineage>
        <taxon>Eukaryota</taxon>
        <taxon>Metazoa</taxon>
        <taxon>Ecdysozoa</taxon>
        <taxon>Arthropoda</taxon>
        <taxon>Hexapoda</taxon>
        <taxon>Insecta</taxon>
        <taxon>Pterygota</taxon>
        <taxon>Neoptera</taxon>
        <taxon>Endopterygota</taxon>
        <taxon>Hymenoptera</taxon>
        <taxon>Apocrita</taxon>
        <taxon>Aculeata</taxon>
        <taxon>Apoidea</taxon>
        <taxon>Anthophila</taxon>
        <taxon>Apidae</taxon>
        <taxon>Frieseomelitta</taxon>
    </lineage>
</organism>
<protein>
    <submittedName>
        <fullName evidence="2">Uncharacterized protein</fullName>
    </submittedName>
</protein>
<proteinExistence type="predicted"/>
<evidence type="ECO:0000313" key="3">
    <source>
        <dbReference type="Proteomes" id="UP000655588"/>
    </source>
</evidence>
<feature type="region of interest" description="Disordered" evidence="1">
    <location>
        <begin position="38"/>
        <end position="59"/>
    </location>
</feature>
<evidence type="ECO:0000313" key="2">
    <source>
        <dbReference type="EMBL" id="KAF3424250.1"/>
    </source>
</evidence>
<gene>
    <name evidence="2" type="ORF">E2986_12703</name>
</gene>
<keyword evidence="3" id="KW-1185">Reference proteome</keyword>
<sequence length="59" mass="6805">MQNVKEHLKIPQSFNQRCSLANHSVWNDGKEPLTKFTAKRASSTETHTHDASLIATWRR</sequence>
<evidence type="ECO:0000256" key="1">
    <source>
        <dbReference type="SAM" id="MobiDB-lite"/>
    </source>
</evidence>
<dbReference type="EMBL" id="WNWW01000483">
    <property type="protein sequence ID" value="KAF3424250.1"/>
    <property type="molecule type" value="Genomic_DNA"/>
</dbReference>
<accession>A0A833S3X8</accession>
<dbReference type="AlphaFoldDB" id="A0A833S3X8"/>
<dbReference type="Proteomes" id="UP000655588">
    <property type="component" value="Unassembled WGS sequence"/>
</dbReference>
<comment type="caution">
    <text evidence="2">The sequence shown here is derived from an EMBL/GenBank/DDBJ whole genome shotgun (WGS) entry which is preliminary data.</text>
</comment>
<name>A0A833S3X8_9HYME</name>
<reference evidence="2" key="1">
    <citation type="submission" date="2019-11" db="EMBL/GenBank/DDBJ databases">
        <title>The nuclear and mitochondrial genomes of Frieseomelitta varia - a highly eusocial stingless bee (Meliponini) with a permanently sterile worker caste.</title>
        <authorList>
            <person name="Freitas F.C.P."/>
            <person name="Lourenco A.P."/>
            <person name="Nunes F.M.F."/>
            <person name="Paschoal A.R."/>
            <person name="Abreu F.C.P."/>
            <person name="Barbin F.O."/>
            <person name="Bataglia L."/>
            <person name="Cardoso-Junior C.A.M."/>
            <person name="Cervoni M.S."/>
            <person name="Silva S.R."/>
            <person name="Dalarmi F."/>
            <person name="Del Lama M.A."/>
            <person name="Depintor T.S."/>
            <person name="Ferreira K.M."/>
            <person name="Goria P.S."/>
            <person name="Jaskot M.C."/>
            <person name="Lago D.C."/>
            <person name="Luna-Lucena D."/>
            <person name="Moda L.M."/>
            <person name="Nascimento L."/>
            <person name="Pedrino M."/>
            <person name="Rabico F.O."/>
            <person name="Sanches F.C."/>
            <person name="Santos D.E."/>
            <person name="Santos C.G."/>
            <person name="Vieira J."/>
            <person name="Lopes T.F."/>
            <person name="Barchuk A.R."/>
            <person name="Hartfelder K."/>
            <person name="Simoes Z.L.P."/>
            <person name="Bitondi M.M.G."/>
            <person name="Pinheiro D.G."/>
        </authorList>
    </citation>
    <scope>NUCLEOTIDE SEQUENCE</scope>
    <source>
        <strain evidence="2">USP_RPSP 00005682</strain>
        <tissue evidence="2">Whole individual</tissue>
    </source>
</reference>